<feature type="region of interest" description="Disordered" evidence="1">
    <location>
        <begin position="187"/>
        <end position="243"/>
    </location>
</feature>
<name>A0A395NSA9_TRIAR</name>
<feature type="compositionally biased region" description="Gly residues" evidence="1">
    <location>
        <begin position="321"/>
        <end position="331"/>
    </location>
</feature>
<feature type="compositionally biased region" description="Polar residues" evidence="1">
    <location>
        <begin position="274"/>
        <end position="286"/>
    </location>
</feature>
<dbReference type="STRING" id="490622.A0A395NSA9"/>
<dbReference type="Proteomes" id="UP000266272">
    <property type="component" value="Unassembled WGS sequence"/>
</dbReference>
<feature type="region of interest" description="Disordered" evidence="1">
    <location>
        <begin position="274"/>
        <end position="353"/>
    </location>
</feature>
<accession>A0A395NSA9</accession>
<organism evidence="3 4">
    <name type="scientific">Trichoderma arundinaceum</name>
    <dbReference type="NCBI Taxonomy" id="490622"/>
    <lineage>
        <taxon>Eukaryota</taxon>
        <taxon>Fungi</taxon>
        <taxon>Dikarya</taxon>
        <taxon>Ascomycota</taxon>
        <taxon>Pezizomycotina</taxon>
        <taxon>Sordariomycetes</taxon>
        <taxon>Hypocreomycetidae</taxon>
        <taxon>Hypocreales</taxon>
        <taxon>Hypocreaceae</taxon>
        <taxon>Trichoderma</taxon>
    </lineage>
</organism>
<comment type="caution">
    <text evidence="3">The sequence shown here is derived from an EMBL/GenBank/DDBJ whole genome shotgun (WGS) entry which is preliminary data.</text>
</comment>
<protein>
    <submittedName>
        <fullName evidence="3">Uncharacterized protein</fullName>
    </submittedName>
</protein>
<evidence type="ECO:0000313" key="4">
    <source>
        <dbReference type="Proteomes" id="UP000266272"/>
    </source>
</evidence>
<keyword evidence="4" id="KW-1185">Reference proteome</keyword>
<reference evidence="3 4" key="1">
    <citation type="journal article" date="2018" name="PLoS Pathog.">
        <title>Evolution of structural diversity of trichothecenes, a family of toxins produced by plant pathogenic and entomopathogenic fungi.</title>
        <authorList>
            <person name="Proctor R.H."/>
            <person name="McCormick S.P."/>
            <person name="Kim H.S."/>
            <person name="Cardoza R.E."/>
            <person name="Stanley A.M."/>
            <person name="Lindo L."/>
            <person name="Kelly A."/>
            <person name="Brown D.W."/>
            <person name="Lee T."/>
            <person name="Vaughan M.M."/>
            <person name="Alexander N.J."/>
            <person name="Busman M."/>
            <person name="Gutierrez S."/>
        </authorList>
    </citation>
    <scope>NUCLEOTIDE SEQUENCE [LARGE SCALE GENOMIC DNA]</scope>
    <source>
        <strain evidence="3 4">IBT 40837</strain>
    </source>
</reference>
<gene>
    <name evidence="3" type="ORF">TARUN_3391</name>
</gene>
<evidence type="ECO:0000256" key="2">
    <source>
        <dbReference type="SAM" id="SignalP"/>
    </source>
</evidence>
<dbReference type="EMBL" id="PXOA01000193">
    <property type="protein sequence ID" value="RFU78824.1"/>
    <property type="molecule type" value="Genomic_DNA"/>
</dbReference>
<feature type="signal peptide" evidence="2">
    <location>
        <begin position="1"/>
        <end position="18"/>
    </location>
</feature>
<feature type="chain" id="PRO_5017387103" evidence="2">
    <location>
        <begin position="19"/>
        <end position="390"/>
    </location>
</feature>
<feature type="compositionally biased region" description="Low complexity" evidence="1">
    <location>
        <begin position="332"/>
        <end position="353"/>
    </location>
</feature>
<feature type="compositionally biased region" description="Low complexity" evidence="1">
    <location>
        <begin position="229"/>
        <end position="242"/>
    </location>
</feature>
<proteinExistence type="predicted"/>
<sequence>MKSAAVAAFGLFAGLASASSPIRHLHFPRANTTITTADDAAPTTLTVIATSVHTVISCAPTVTNCPARTNQTGIGSLPESARTTVVVTDTIVLATTVCPVAQASSISSSLQAAHSSGIITGSTLKPTPPAVTPPANPAGSSNGAVGVSVTNVVTDKTLTMTIGKGTDASVITTTVKATTQKTLTITSTLGNGENSPEPTTTTTATTTDTTYITVQPVQTAGGSSGSNTGGNAPPANGAPGAGTCEGAPTVTVTVAKETVTVPASTVFVTIAPSSCDSASSAVTGKPSNNGSGSGATGGNGNGSGNANNGSGSNSGSNSGSGNSGSGSGSEGSGSDNNGSASAPSPIISTPCPTDITTTVRATVTVQPYPINNGTFTSGAAQPSGFARLRR</sequence>
<keyword evidence="2" id="KW-0732">Signal</keyword>
<feature type="compositionally biased region" description="Low complexity" evidence="1">
    <location>
        <begin position="304"/>
        <end position="320"/>
    </location>
</feature>
<evidence type="ECO:0000313" key="3">
    <source>
        <dbReference type="EMBL" id="RFU78824.1"/>
    </source>
</evidence>
<feature type="compositionally biased region" description="Gly residues" evidence="1">
    <location>
        <begin position="291"/>
        <end position="303"/>
    </location>
</feature>
<dbReference type="OrthoDB" id="3923593at2759"/>
<feature type="compositionally biased region" description="Low complexity" evidence="1">
    <location>
        <begin position="199"/>
        <end position="221"/>
    </location>
</feature>
<evidence type="ECO:0000256" key="1">
    <source>
        <dbReference type="SAM" id="MobiDB-lite"/>
    </source>
</evidence>
<dbReference type="AlphaFoldDB" id="A0A395NSA9"/>